<dbReference type="AlphaFoldDB" id="A0A8A7KD33"/>
<accession>A0A8A7KD33</accession>
<reference evidence="4" key="1">
    <citation type="submission" date="2019-12" db="EMBL/GenBank/DDBJ databases">
        <authorList>
            <person name="zhang j."/>
            <person name="sun C.M."/>
        </authorList>
    </citation>
    <scope>NUCLEOTIDE SEQUENCE</scope>
    <source>
        <strain evidence="4">NS-1</strain>
    </source>
</reference>
<dbReference type="EMBL" id="CP046640">
    <property type="protein sequence ID" value="QTL99686.1"/>
    <property type="molecule type" value="Genomic_DNA"/>
</dbReference>
<gene>
    <name evidence="4" type="ORF">GM661_17870</name>
</gene>
<evidence type="ECO:0000313" key="5">
    <source>
        <dbReference type="Proteomes" id="UP000665020"/>
    </source>
</evidence>
<evidence type="ECO:0000256" key="2">
    <source>
        <dbReference type="ARBA" id="ARBA00022643"/>
    </source>
</evidence>
<dbReference type="PANTHER" id="PTHR43278">
    <property type="entry name" value="NAD(P)H-DEPENDENT FMN-CONTAINING OXIDOREDUCTASE YWQN-RELATED"/>
    <property type="match status" value="1"/>
</dbReference>
<dbReference type="KEGG" id="ifn:GM661_17870"/>
<dbReference type="Pfam" id="PF03358">
    <property type="entry name" value="FMN_red"/>
    <property type="match status" value="1"/>
</dbReference>
<dbReference type="SUPFAM" id="SSF52218">
    <property type="entry name" value="Flavoproteins"/>
    <property type="match status" value="1"/>
</dbReference>
<evidence type="ECO:0000259" key="3">
    <source>
        <dbReference type="Pfam" id="PF03358"/>
    </source>
</evidence>
<feature type="domain" description="NADPH-dependent FMN reductase-like" evidence="3">
    <location>
        <begin position="1"/>
        <end position="102"/>
    </location>
</feature>
<keyword evidence="1" id="KW-0285">Flavoprotein</keyword>
<protein>
    <submittedName>
        <fullName evidence="4">Flavodoxin family protein</fullName>
    </submittedName>
</protein>
<dbReference type="RefSeq" id="WP_230868013.1">
    <property type="nucleotide sequence ID" value="NZ_CP046640.1"/>
</dbReference>
<evidence type="ECO:0000313" key="4">
    <source>
        <dbReference type="EMBL" id="QTL99686.1"/>
    </source>
</evidence>
<dbReference type="GO" id="GO:0016491">
    <property type="term" value="F:oxidoreductase activity"/>
    <property type="evidence" value="ECO:0007669"/>
    <property type="project" value="InterPro"/>
</dbReference>
<dbReference type="PANTHER" id="PTHR43278:SF2">
    <property type="entry name" value="IRON-SULFUR FLAVOPROTEIN"/>
    <property type="match status" value="1"/>
</dbReference>
<name>A0A8A7KD33_9FIRM</name>
<keyword evidence="2" id="KW-0288">FMN</keyword>
<proteinExistence type="predicted"/>
<dbReference type="Gene3D" id="3.40.50.360">
    <property type="match status" value="1"/>
</dbReference>
<dbReference type="Proteomes" id="UP000665020">
    <property type="component" value="Chromosome"/>
</dbReference>
<dbReference type="InterPro" id="IPR029039">
    <property type="entry name" value="Flavoprotein-like_sf"/>
</dbReference>
<evidence type="ECO:0000256" key="1">
    <source>
        <dbReference type="ARBA" id="ARBA00022630"/>
    </source>
</evidence>
<dbReference type="InterPro" id="IPR051796">
    <property type="entry name" value="ISF_SsuE-like"/>
</dbReference>
<sequence>MSILVLNGLNGINNIYNNIVKKLVTGMKGRPGLEVIDLKDKEIAPCRGCFACWVKTPGICIIDDEGREIAKKVINSELLILLTPVIFGGVSSTLKRGIDRLIPNLLPHFRKTNGEIHHKARYEKYPELMAVGLLEKKDDEVEGIFSQLLARMAINMYSPVHKTFFLYTNDSAEDLDKAVNRICLEVGGRSE</sequence>
<organism evidence="4 5">
    <name type="scientific">Iocasia fonsfrigidae</name>
    <dbReference type="NCBI Taxonomy" id="2682810"/>
    <lineage>
        <taxon>Bacteria</taxon>
        <taxon>Bacillati</taxon>
        <taxon>Bacillota</taxon>
        <taxon>Clostridia</taxon>
        <taxon>Halanaerobiales</taxon>
        <taxon>Halanaerobiaceae</taxon>
        <taxon>Iocasia</taxon>
    </lineage>
</organism>
<dbReference type="InterPro" id="IPR005025">
    <property type="entry name" value="FMN_Rdtase-like_dom"/>
</dbReference>
<keyword evidence="5" id="KW-1185">Reference proteome</keyword>